<keyword evidence="1" id="KW-0175">Coiled coil</keyword>
<feature type="compositionally biased region" description="Low complexity" evidence="2">
    <location>
        <begin position="1782"/>
        <end position="1792"/>
    </location>
</feature>
<gene>
    <name evidence="3" type="ORF">BEMITA_LOCUS1998</name>
</gene>
<dbReference type="KEGG" id="btab:109044041"/>
<feature type="compositionally biased region" description="Acidic residues" evidence="2">
    <location>
        <begin position="524"/>
        <end position="535"/>
    </location>
</feature>
<evidence type="ECO:0000313" key="4">
    <source>
        <dbReference type="Proteomes" id="UP001152759"/>
    </source>
</evidence>
<feature type="region of interest" description="Disordered" evidence="2">
    <location>
        <begin position="524"/>
        <end position="548"/>
    </location>
</feature>
<feature type="compositionally biased region" description="Basic and acidic residues" evidence="2">
    <location>
        <begin position="1519"/>
        <end position="1547"/>
    </location>
</feature>
<feature type="compositionally biased region" description="Low complexity" evidence="2">
    <location>
        <begin position="1413"/>
        <end position="1425"/>
    </location>
</feature>
<dbReference type="Proteomes" id="UP001152759">
    <property type="component" value="Chromosome 1"/>
</dbReference>
<feature type="compositionally biased region" description="Polar residues" evidence="2">
    <location>
        <begin position="1771"/>
        <end position="1781"/>
    </location>
</feature>
<organism evidence="3 4">
    <name type="scientific">Bemisia tabaci</name>
    <name type="common">Sweetpotato whitefly</name>
    <name type="synonym">Aleurodes tabaci</name>
    <dbReference type="NCBI Taxonomy" id="7038"/>
    <lineage>
        <taxon>Eukaryota</taxon>
        <taxon>Metazoa</taxon>
        <taxon>Ecdysozoa</taxon>
        <taxon>Arthropoda</taxon>
        <taxon>Hexapoda</taxon>
        <taxon>Insecta</taxon>
        <taxon>Pterygota</taxon>
        <taxon>Neoptera</taxon>
        <taxon>Paraneoptera</taxon>
        <taxon>Hemiptera</taxon>
        <taxon>Sternorrhyncha</taxon>
        <taxon>Aleyrodoidea</taxon>
        <taxon>Aleyrodidae</taxon>
        <taxon>Aleyrodinae</taxon>
        <taxon>Bemisia</taxon>
    </lineage>
</organism>
<feature type="region of interest" description="Disordered" evidence="2">
    <location>
        <begin position="1913"/>
        <end position="1965"/>
    </location>
</feature>
<feature type="region of interest" description="Disordered" evidence="2">
    <location>
        <begin position="100"/>
        <end position="157"/>
    </location>
</feature>
<feature type="compositionally biased region" description="Basic residues" evidence="2">
    <location>
        <begin position="1323"/>
        <end position="1339"/>
    </location>
</feature>
<feature type="region of interest" description="Disordered" evidence="2">
    <location>
        <begin position="339"/>
        <end position="365"/>
    </location>
</feature>
<feature type="region of interest" description="Disordered" evidence="2">
    <location>
        <begin position="685"/>
        <end position="783"/>
    </location>
</feature>
<feature type="compositionally biased region" description="Polar residues" evidence="2">
    <location>
        <begin position="1809"/>
        <end position="1825"/>
    </location>
</feature>
<feature type="compositionally biased region" description="Basic and acidic residues" evidence="2">
    <location>
        <begin position="1478"/>
        <end position="1494"/>
    </location>
</feature>
<feature type="region of interest" description="Disordered" evidence="2">
    <location>
        <begin position="435"/>
        <end position="466"/>
    </location>
</feature>
<feature type="region of interest" description="Disordered" evidence="2">
    <location>
        <begin position="379"/>
        <end position="409"/>
    </location>
</feature>
<feature type="region of interest" description="Disordered" evidence="2">
    <location>
        <begin position="1463"/>
        <end position="1576"/>
    </location>
</feature>
<reference evidence="3" key="1">
    <citation type="submission" date="2021-12" db="EMBL/GenBank/DDBJ databases">
        <authorList>
            <person name="King R."/>
        </authorList>
    </citation>
    <scope>NUCLEOTIDE SEQUENCE</scope>
</reference>
<name>A0A9P0FZR0_BEMTA</name>
<feature type="region of interest" description="Disordered" evidence="2">
    <location>
        <begin position="43"/>
        <end position="64"/>
    </location>
</feature>
<feature type="compositionally biased region" description="Low complexity" evidence="2">
    <location>
        <begin position="437"/>
        <end position="455"/>
    </location>
</feature>
<feature type="region of interest" description="Disordered" evidence="2">
    <location>
        <begin position="903"/>
        <end position="964"/>
    </location>
</feature>
<proteinExistence type="predicted"/>
<evidence type="ECO:0000256" key="2">
    <source>
        <dbReference type="SAM" id="MobiDB-lite"/>
    </source>
</evidence>
<feature type="region of interest" description="Disordered" evidence="2">
    <location>
        <begin position="184"/>
        <end position="220"/>
    </location>
</feature>
<sequence length="1965" mass="218223">MESCVDSPRGSFRSSEKSPERLNRALLREKEFLDFITGLPAMSPESVSNAAQKETEMPISTEAQSGGLEHLEQLHRLMEHLGQLKRQNSKLQKRVLYLESSDRSEDGEQGGQVLSRDKRSIKSKSSYYGNRSVVRSPRERSKSLATPSSRELKAMSSLAKSRVSKWTKVKEAFKWEKTCENLPEAKSEDSGISTGEDSRHLQVPHPHSASDHSHSSVSVSPADSVLSGHFSYDQLTGDFVGNHRAWSSSGEEFEHDLQSGLENKDLKDEQYEQKLAEIANGVQRSKSLDCEHIREVVASLDESLYDKLQETNGGKIEAQQQKIHKTPWGKVKGIIQTRKGSLKKKKNSTTSEEGPVIGDSDEEPVPISTPEITFTENAAKDFSSVSSTPTSKRGKEFEDLPQFRPDQMGGSINKRRLFAPLLTLTLPSTEELRAGIPTVPSTSSKSPSPQSAQFSTPKDAFPFRDDTQSALFDNKEVLPPSRLSKWSKVKNAFLTSTIPSSSSVHVSSSVPSSPSRVSSFIYDLEPDDLEGGDSGEDARKDDVFPEDSRVDVQKTYRQLQMKLSAEFSKKLNEWEQLKSSGPTQNYPITAGRTVANMEELTGSKVSRGKEHWESKSCSQIAQLSQLSHLTQSQAREVAALQQLGEDNLSAEFKKKLEEWEKLKHVTSESPTSCSPSSRQLHFRKKIADWQRWMPGGGSKLEGSGAPHTSSSSSEQLQEDYLRGLDEYRVSSPKPSRKELELLTEKKKRGFGRVRSSDSGSTTPSPSPTAPGTGSGGRKRDDIRYSYVRTHFPGKSHHQGVKELAWLEKELTKIEREKQRLEREKEKYEERLARLEKMKTAIGIDIKKKEVLVPTSTGLVRFQGISQKFTRKLYEWENARGIRPEASTFALLQPGYRPAIKRNAMNKEGEGNLPRSRSMGSVTDLSSADPVQPGMMTHQPSSLSLNDMDDLSGSELPDDGAMTDSGEDEMPEALIVEVEDVVEETASALSNSPIAVAHTPIYRYTNVPREITSLSYRTFDHENASEDEDSPQKASQFLLERNIDLLGQFESEQGICRKLEDEMENVNEQMNLVLRSKEEQTDSLERASKSIDIPSEESEEHITRLKRSIKELERHHELLRQENENLQTDLSNRNEQQAAIAQDLVGTVKRLQLIHSDRNSQEPNQIKDFASVQALSSQLLQMAERLQTVMGSKLEGNDLETASNEMIQLPFQLTKKVMELKQALNAYESFTDKSALSASTADEVPSVTVKFLRRKKSDTTQEAGSGESFTWTAGLDSPVTEAVISLPRPRLEDHDAGAADDETDRPPSRDQDDAEAKASTKAPASRKKLMRTKSFKRKPSQGKEDAVGTGVESSRSCEEIGASRSKSETSTRLKRERRVVKSRREMDLSKLCRDDESVKVPASSPPSWSRKNTDTSTADNNNNNDTFVGQFDPSMLDDSCVEGSNCNSMASVFVPTKRKIFSPLVKDSNGNTESVISYEIRENPPQDTADDKSRSEVIPPCWSLHEAKSQPASPAFQRKASPDRSEPRKYDPSQTRTERRFSEQDSVRNENLSGGNRDIGFPPMSPISSRRELKNSKEAAPSIRMMIAKYNLKVSGSGVKNDTKSGAISPGWRSPIAERRVLTQVEGYQEGIGRLARHNNPFEMKKSASAGAIEFKDDFSEETTSKQRKKPEEERKDISVPKSSSEGAMRQYLINFEAESQGETPREKPQRTVSQSENESPVPAIKLTLSHSKTVGMMPSSRHHELHRSSSRAMKLQKAKEEFLSRGAIASAESQATSECGTSSNTPSLSVSSECDLVRDDYHHRRDAASRQSYGSESSCGDDSSLVTLGDDHRSLGIDRSALIKSASAGMLTSDFNEADAQKDSSSTASSAKQSKSAFSSIASKFRKVKMRRHKEPELGQLDTVSALCRQSLAVNVQPPPQPTNSKSCPSSPVLQRPAKSGSNYSSPQGSWIPIPGKKKSKSRIF</sequence>
<feature type="compositionally biased region" description="Basic residues" evidence="2">
    <location>
        <begin position="1956"/>
        <end position="1965"/>
    </location>
</feature>
<evidence type="ECO:0000256" key="1">
    <source>
        <dbReference type="SAM" id="Coils"/>
    </source>
</evidence>
<feature type="compositionally biased region" description="Basic and acidic residues" evidence="2">
    <location>
        <begin position="719"/>
        <end position="728"/>
    </location>
</feature>
<feature type="compositionally biased region" description="Polar residues" evidence="2">
    <location>
        <begin position="1940"/>
        <end position="1949"/>
    </location>
</feature>
<feature type="compositionally biased region" description="Basic and acidic residues" evidence="2">
    <location>
        <begin position="1795"/>
        <end position="1808"/>
    </location>
</feature>
<feature type="compositionally biased region" description="Basic and acidic residues" evidence="2">
    <location>
        <begin position="1303"/>
        <end position="1317"/>
    </location>
</feature>
<feature type="compositionally biased region" description="Basic and acidic residues" evidence="2">
    <location>
        <begin position="1381"/>
        <end position="1397"/>
    </location>
</feature>
<feature type="coiled-coil region" evidence="1">
    <location>
        <begin position="1048"/>
        <end position="1135"/>
    </location>
</feature>
<dbReference type="EMBL" id="OU963862">
    <property type="protein sequence ID" value="CAH0754843.1"/>
    <property type="molecule type" value="Genomic_DNA"/>
</dbReference>
<feature type="coiled-coil region" evidence="1">
    <location>
        <begin position="803"/>
        <end position="840"/>
    </location>
</feature>
<feature type="compositionally biased region" description="Basic and acidic residues" evidence="2">
    <location>
        <begin position="735"/>
        <end position="744"/>
    </location>
</feature>
<keyword evidence="4" id="KW-1185">Reference proteome</keyword>
<feature type="compositionally biased region" description="Polar residues" evidence="2">
    <location>
        <begin position="1923"/>
        <end position="1933"/>
    </location>
</feature>
<protein>
    <submittedName>
        <fullName evidence="3">Uncharacterized protein</fullName>
    </submittedName>
</protein>
<feature type="compositionally biased region" description="Basic and acidic residues" evidence="2">
    <location>
        <begin position="536"/>
        <end position="548"/>
    </location>
</feature>
<evidence type="ECO:0000313" key="3">
    <source>
        <dbReference type="EMBL" id="CAH0754843.1"/>
    </source>
</evidence>
<feature type="region of interest" description="Disordered" evidence="2">
    <location>
        <begin position="1652"/>
        <end position="1825"/>
    </location>
</feature>
<accession>A0A9P0FZR0</accession>
<feature type="compositionally biased region" description="Basic and acidic residues" evidence="2">
    <location>
        <begin position="1669"/>
        <end position="1678"/>
    </location>
</feature>
<feature type="region of interest" description="Disordered" evidence="2">
    <location>
        <begin position="1285"/>
        <end position="1431"/>
    </location>
</feature>
<feature type="compositionally biased region" description="Acidic residues" evidence="2">
    <location>
        <begin position="946"/>
        <end position="957"/>
    </location>
</feature>